<keyword evidence="5" id="KW-0812">Transmembrane</keyword>
<dbReference type="PROSITE" id="PS50111">
    <property type="entry name" value="CHEMOTAXIS_TRANSDUC_2"/>
    <property type="match status" value="1"/>
</dbReference>
<evidence type="ECO:0000259" key="6">
    <source>
        <dbReference type="PROSITE" id="PS50111"/>
    </source>
</evidence>
<evidence type="ECO:0000313" key="8">
    <source>
        <dbReference type="EMBL" id="MBK1838317.1"/>
    </source>
</evidence>
<keyword evidence="1 3" id="KW-0807">Transducer</keyword>
<keyword evidence="4" id="KW-0175">Coiled coil</keyword>
<dbReference type="CDD" id="cd06225">
    <property type="entry name" value="HAMP"/>
    <property type="match status" value="1"/>
</dbReference>
<dbReference type="Pfam" id="PF00015">
    <property type="entry name" value="MCPsignal"/>
    <property type="match status" value="1"/>
</dbReference>
<dbReference type="Pfam" id="PF00672">
    <property type="entry name" value="HAMP"/>
    <property type="match status" value="1"/>
</dbReference>
<feature type="coiled-coil region" evidence="4">
    <location>
        <begin position="265"/>
        <end position="299"/>
    </location>
</feature>
<dbReference type="InterPro" id="IPR003660">
    <property type="entry name" value="HAMP_dom"/>
</dbReference>
<dbReference type="SMART" id="SM00283">
    <property type="entry name" value="MA"/>
    <property type="match status" value="1"/>
</dbReference>
<dbReference type="PROSITE" id="PS50885">
    <property type="entry name" value="HAMP"/>
    <property type="match status" value="1"/>
</dbReference>
<evidence type="ECO:0000313" key="9">
    <source>
        <dbReference type="Proteomes" id="UP000652760"/>
    </source>
</evidence>
<dbReference type="InterPro" id="IPR009875">
    <property type="entry name" value="PilZ_domain"/>
</dbReference>
<feature type="transmembrane region" description="Helical" evidence="5">
    <location>
        <begin position="196"/>
        <end position="219"/>
    </location>
</feature>
<evidence type="ECO:0000256" key="2">
    <source>
        <dbReference type="ARBA" id="ARBA00029447"/>
    </source>
</evidence>
<reference evidence="9" key="1">
    <citation type="submission" date="2021-01" db="EMBL/GenBank/DDBJ databases">
        <title>Genome public.</title>
        <authorList>
            <person name="Liu C."/>
            <person name="Sun Q."/>
        </authorList>
    </citation>
    <scope>NUCLEOTIDE SEQUENCE [LARGE SCALE GENOMIC DNA]</scope>
    <source>
        <strain evidence="9">YIM B02556</strain>
    </source>
</reference>
<accession>A0ABS1F4I1</accession>
<dbReference type="Gene3D" id="1.10.287.950">
    <property type="entry name" value="Methyl-accepting chemotaxis protein"/>
    <property type="match status" value="1"/>
</dbReference>
<proteinExistence type="inferred from homology"/>
<dbReference type="InterPro" id="IPR004089">
    <property type="entry name" value="MCPsignal_dom"/>
</dbReference>
<sequence length="672" mass="70155">MAVAVFVFAAVGLSSVLTIRDMGRQTDHLSEVQRNTRDVVGGVIPLVSLVAEIRFDVVQTQQWLTDVSATRGLDGMNDGPEKAADYARRFEENTARATDLARALNLPQVVIEIERTHKAFAPYYDMGRRMAQAYVDGGPAAGNPIMGQFDGVADAMGDSLEALGASVVAVSADRLKDLTGGIEAVREAADGLRSTLTGAGLAILLMAVACVVFLEAAMIRPMERLRGAMAALAGGKLDVGIGLAERRDEIGQMADTVRIFREGARENARLRADQEETRRRGEEERRQALEAMAEKVERETRVAVDHVAERTARMSGNAGAMAMSAVQVSDNAQSVAVAAAQALGNAETVAAATEELSASIRDIGMQVSAAARVTGRAVERAGLAQSTIERLSASVERIGAVARLIGDIASQTNLLALNATIEAARAGDAGRGFAVVANEVKSLASQTARSTEEIGSLIAEVETVTASAVGAVGEVSETIDQVAGISSSIAAAVEEQAAATQEIARSVSQTSDAAKEVSLRIGRVSAEADGTQSRADEVRAVAADVAGGIDSLRNMLIRVVRTATADVDRRRRPRFALSVGCGLEVAGAGPMRAAVANLSAGGAMLTGVPDHVTGGALTLRIDGVSRPLAARIKSGGQGRLHVKFDLSDTDQQAFDREVERLTQGLAPMAAVA</sequence>
<evidence type="ECO:0000256" key="3">
    <source>
        <dbReference type="PROSITE-ProRule" id="PRU00284"/>
    </source>
</evidence>
<dbReference type="PANTHER" id="PTHR32089:SF112">
    <property type="entry name" value="LYSOZYME-LIKE PROTEIN-RELATED"/>
    <property type="match status" value="1"/>
</dbReference>
<dbReference type="Pfam" id="PF07238">
    <property type="entry name" value="PilZ"/>
    <property type="match status" value="1"/>
</dbReference>
<feature type="domain" description="HAMP" evidence="7">
    <location>
        <begin position="216"/>
        <end position="269"/>
    </location>
</feature>
<organism evidence="8 9">
    <name type="scientific">Azospirillum endophyticum</name>
    <dbReference type="NCBI Taxonomy" id="2800326"/>
    <lineage>
        <taxon>Bacteria</taxon>
        <taxon>Pseudomonadati</taxon>
        <taxon>Pseudomonadota</taxon>
        <taxon>Alphaproteobacteria</taxon>
        <taxon>Rhodospirillales</taxon>
        <taxon>Azospirillaceae</taxon>
        <taxon>Azospirillum</taxon>
    </lineage>
</organism>
<name>A0ABS1F4I1_9PROT</name>
<dbReference type="SMART" id="SM00304">
    <property type="entry name" value="HAMP"/>
    <property type="match status" value="2"/>
</dbReference>
<keyword evidence="5" id="KW-1133">Transmembrane helix</keyword>
<dbReference type="SUPFAM" id="SSF58104">
    <property type="entry name" value="Methyl-accepting chemotaxis protein (MCP) signaling domain"/>
    <property type="match status" value="1"/>
</dbReference>
<dbReference type="PANTHER" id="PTHR32089">
    <property type="entry name" value="METHYL-ACCEPTING CHEMOTAXIS PROTEIN MCPB"/>
    <property type="match status" value="1"/>
</dbReference>
<dbReference type="EMBL" id="JAENHM010000035">
    <property type="protein sequence ID" value="MBK1838317.1"/>
    <property type="molecule type" value="Genomic_DNA"/>
</dbReference>
<comment type="similarity">
    <text evidence="2">Belongs to the methyl-accepting chemotaxis (MCP) protein family.</text>
</comment>
<evidence type="ECO:0000256" key="1">
    <source>
        <dbReference type="ARBA" id="ARBA00023224"/>
    </source>
</evidence>
<protein>
    <submittedName>
        <fullName evidence="8">HAMP domain-containing protein</fullName>
    </submittedName>
</protein>
<gene>
    <name evidence="8" type="ORF">JHL17_12915</name>
</gene>
<keyword evidence="9" id="KW-1185">Reference proteome</keyword>
<comment type="caution">
    <text evidence="8">The sequence shown here is derived from an EMBL/GenBank/DDBJ whole genome shotgun (WGS) entry which is preliminary data.</text>
</comment>
<evidence type="ECO:0000259" key="7">
    <source>
        <dbReference type="PROSITE" id="PS50885"/>
    </source>
</evidence>
<dbReference type="Gene3D" id="6.10.340.10">
    <property type="match status" value="1"/>
</dbReference>
<evidence type="ECO:0000256" key="5">
    <source>
        <dbReference type="SAM" id="Phobius"/>
    </source>
</evidence>
<feature type="domain" description="Methyl-accepting transducer" evidence="6">
    <location>
        <begin position="317"/>
        <end position="546"/>
    </location>
</feature>
<dbReference type="Proteomes" id="UP000652760">
    <property type="component" value="Unassembled WGS sequence"/>
</dbReference>
<evidence type="ECO:0000256" key="4">
    <source>
        <dbReference type="SAM" id="Coils"/>
    </source>
</evidence>
<keyword evidence="5" id="KW-0472">Membrane</keyword>